<dbReference type="SUPFAM" id="SSF52374">
    <property type="entry name" value="Nucleotidylyl transferase"/>
    <property type="match status" value="1"/>
</dbReference>
<dbReference type="RefSeq" id="WP_060622365.1">
    <property type="nucleotide sequence ID" value="NZ_LCZJ02000016.1"/>
</dbReference>
<evidence type="ECO:0000256" key="3">
    <source>
        <dbReference type="ARBA" id="ARBA00022598"/>
    </source>
</evidence>
<evidence type="ECO:0000256" key="8">
    <source>
        <dbReference type="ARBA" id="ARBA00049929"/>
    </source>
</evidence>
<evidence type="ECO:0000256" key="6">
    <source>
        <dbReference type="ARBA" id="ARBA00022917"/>
    </source>
</evidence>
<keyword evidence="4 10" id="KW-0547">Nucleotide-binding</keyword>
<dbReference type="GO" id="GO:0005524">
    <property type="term" value="F:ATP binding"/>
    <property type="evidence" value="ECO:0007669"/>
    <property type="project" value="UniProtKB-KW"/>
</dbReference>
<keyword evidence="7 10" id="KW-0030">Aminoacyl-tRNA synthetase</keyword>
<dbReference type="AlphaFoldDB" id="A0A0W1B3B3"/>
<name>A0A0W1B3B3_9BACL</name>
<proteinExistence type="inferred from homology"/>
<evidence type="ECO:0000256" key="1">
    <source>
        <dbReference type="ARBA" id="ARBA00005594"/>
    </source>
</evidence>
<comment type="similarity">
    <text evidence="1 10">Belongs to the class-I aminoacyl-tRNA synthetase family.</text>
</comment>
<keyword evidence="12" id="KW-1185">Reference proteome</keyword>
<keyword evidence="6 10" id="KW-0648">Protein biosynthesis</keyword>
<keyword evidence="3 10" id="KW-0436">Ligase</keyword>
<dbReference type="GO" id="GO:0006436">
    <property type="term" value="P:tryptophanyl-tRNA aminoacylation"/>
    <property type="evidence" value="ECO:0007669"/>
    <property type="project" value="UniProtKB-UniRule"/>
</dbReference>
<dbReference type="CDD" id="cd00806">
    <property type="entry name" value="TrpRS_core"/>
    <property type="match status" value="1"/>
</dbReference>
<dbReference type="Gene3D" id="3.40.50.620">
    <property type="entry name" value="HUPs"/>
    <property type="match status" value="1"/>
</dbReference>
<gene>
    <name evidence="11" type="ORF">UQ64_08110</name>
</gene>
<dbReference type="GO" id="GO:0005829">
    <property type="term" value="C:cytosol"/>
    <property type="evidence" value="ECO:0007669"/>
    <property type="project" value="TreeGrafter"/>
</dbReference>
<comment type="caution">
    <text evidence="11">The sequence shown here is derived from an EMBL/GenBank/DDBJ whole genome shotgun (WGS) entry which is preliminary data.</text>
</comment>
<dbReference type="Pfam" id="PF00579">
    <property type="entry name" value="tRNA-synt_1b"/>
    <property type="match status" value="1"/>
</dbReference>
<dbReference type="InterPro" id="IPR014729">
    <property type="entry name" value="Rossmann-like_a/b/a_fold"/>
</dbReference>
<dbReference type="OrthoDB" id="9801042at2"/>
<evidence type="ECO:0000313" key="12">
    <source>
        <dbReference type="Proteomes" id="UP000054709"/>
    </source>
</evidence>
<dbReference type="Proteomes" id="UP000054709">
    <property type="component" value="Unassembled WGS sequence"/>
</dbReference>
<reference evidence="11 12" key="1">
    <citation type="journal article" date="2015" name="Int. Biodeterior. Biodegradation">
        <title>Physiological and genetic screening methods for the isolation of methyl tert-butyl ether-degrading bacteria for bioremediation purposes.</title>
        <authorList>
            <person name="Guisado I.M."/>
            <person name="Purswani J."/>
            <person name="Gonzalez Lopez J."/>
            <person name="Pozo C."/>
        </authorList>
    </citation>
    <scope>NUCLEOTIDE SEQUENCE [LARGE SCALE GENOMIC DNA]</scope>
    <source>
        <strain evidence="11 12">SH7</strain>
    </source>
</reference>
<dbReference type="EC" id="6.1.1.2" evidence="2 9"/>
<dbReference type="GO" id="GO:0004830">
    <property type="term" value="F:tryptophan-tRNA ligase activity"/>
    <property type="evidence" value="ECO:0007669"/>
    <property type="project" value="UniProtKB-UniRule"/>
</dbReference>
<keyword evidence="5 10" id="KW-0067">ATP-binding</keyword>
<dbReference type="PANTHER" id="PTHR43766">
    <property type="entry name" value="TRYPTOPHAN--TRNA LIGASE, MITOCHONDRIAL"/>
    <property type="match status" value="1"/>
</dbReference>
<dbReference type="EMBL" id="LCZJ02000016">
    <property type="protein sequence ID" value="KTD88063.1"/>
    <property type="molecule type" value="Genomic_DNA"/>
</dbReference>
<evidence type="ECO:0000256" key="10">
    <source>
        <dbReference type="RuleBase" id="RU363036"/>
    </source>
</evidence>
<accession>A0A0W1B3B3</accession>
<evidence type="ECO:0000256" key="9">
    <source>
        <dbReference type="NCBIfam" id="TIGR00233"/>
    </source>
</evidence>
<evidence type="ECO:0000313" key="11">
    <source>
        <dbReference type="EMBL" id="KTD88063.1"/>
    </source>
</evidence>
<dbReference type="NCBIfam" id="TIGR00233">
    <property type="entry name" value="trpS"/>
    <property type="match status" value="1"/>
</dbReference>
<dbReference type="InterPro" id="IPR002305">
    <property type="entry name" value="aa-tRNA-synth_Ic"/>
</dbReference>
<dbReference type="InterPro" id="IPR050203">
    <property type="entry name" value="Trp-tRNA_synthetase"/>
</dbReference>
<dbReference type="PRINTS" id="PR01039">
    <property type="entry name" value="TRNASYNTHTRP"/>
</dbReference>
<evidence type="ECO:0000256" key="7">
    <source>
        <dbReference type="ARBA" id="ARBA00023146"/>
    </source>
</evidence>
<protein>
    <recommendedName>
        <fullName evidence="2 9">Tryptophan--tRNA ligase</fullName>
        <ecNumber evidence="2 9">6.1.1.2</ecNumber>
    </recommendedName>
</protein>
<dbReference type="FunFam" id="1.10.240.10:FF:000005">
    <property type="entry name" value="Tryptophan--tRNA ligase"/>
    <property type="match status" value="1"/>
</dbReference>
<evidence type="ECO:0000256" key="2">
    <source>
        <dbReference type="ARBA" id="ARBA00013161"/>
    </source>
</evidence>
<dbReference type="Gene3D" id="1.10.240.10">
    <property type="entry name" value="Tyrosyl-Transfer RNA Synthetase"/>
    <property type="match status" value="1"/>
</dbReference>
<evidence type="ECO:0000256" key="4">
    <source>
        <dbReference type="ARBA" id="ARBA00022741"/>
    </source>
</evidence>
<sequence length="331" mass="37166">MIKERVLTGDRVTGKLHLGHYVGSLQNRVALQEQYDTFVFLADIQALTTHFDRPQLLGQNLNEITLDYLSAGINPDKATIFIQSMVPEIAELTVLFSMFVTVNSLRHNPTIKAESKNSSLDELYYGFLGYPVSQAADITFCKATIIPVGEDQLPHLELTRKIVRRFNELYSPILMEPRALISETPRLVGTDGNAKMSKSLGNAIELDSTKEEITFKIRKATTDPARVHKNDPGHPEVCPIYAYHRAFRSHDAPEIREGCESGSISCSACKQLITTALDQLIEPMRERRSYYAARPKVVEDILLSGTKLARDIAQETMSEVREAMGLNYFSK</sequence>
<dbReference type="InterPro" id="IPR002306">
    <property type="entry name" value="Trp-tRNA-ligase"/>
</dbReference>
<evidence type="ECO:0000256" key="5">
    <source>
        <dbReference type="ARBA" id="ARBA00022840"/>
    </source>
</evidence>
<dbReference type="PANTHER" id="PTHR43766:SF1">
    <property type="entry name" value="TRYPTOPHAN--TRNA LIGASE, MITOCHONDRIAL"/>
    <property type="match status" value="1"/>
</dbReference>
<organism evidence="11 12">
    <name type="scientific">Paenibacillus etheri</name>
    <dbReference type="NCBI Taxonomy" id="1306852"/>
    <lineage>
        <taxon>Bacteria</taxon>
        <taxon>Bacillati</taxon>
        <taxon>Bacillota</taxon>
        <taxon>Bacilli</taxon>
        <taxon>Bacillales</taxon>
        <taxon>Paenibacillaceae</taxon>
        <taxon>Paenibacillus</taxon>
    </lineage>
</organism>
<comment type="catalytic activity">
    <reaction evidence="8">
        <text>tRNA(Trp) + L-tryptophan + ATP = L-tryptophyl-tRNA(Trp) + AMP + diphosphate + H(+)</text>
        <dbReference type="Rhea" id="RHEA:24080"/>
        <dbReference type="Rhea" id="RHEA-COMP:9671"/>
        <dbReference type="Rhea" id="RHEA-COMP:9705"/>
        <dbReference type="ChEBI" id="CHEBI:15378"/>
        <dbReference type="ChEBI" id="CHEBI:30616"/>
        <dbReference type="ChEBI" id="CHEBI:33019"/>
        <dbReference type="ChEBI" id="CHEBI:57912"/>
        <dbReference type="ChEBI" id="CHEBI:78442"/>
        <dbReference type="ChEBI" id="CHEBI:78535"/>
        <dbReference type="ChEBI" id="CHEBI:456215"/>
        <dbReference type="EC" id="6.1.1.2"/>
    </reaction>
</comment>